<protein>
    <submittedName>
        <fullName evidence="1">Uncharacterized protein</fullName>
    </submittedName>
</protein>
<evidence type="ECO:0000313" key="1">
    <source>
        <dbReference type="EMBL" id="KAH3815362.1"/>
    </source>
</evidence>
<reference evidence="1" key="1">
    <citation type="journal article" date="2019" name="bioRxiv">
        <title>The Genome of the Zebra Mussel, Dreissena polymorpha: A Resource for Invasive Species Research.</title>
        <authorList>
            <person name="McCartney M.A."/>
            <person name="Auch B."/>
            <person name="Kono T."/>
            <person name="Mallez S."/>
            <person name="Zhang Y."/>
            <person name="Obille A."/>
            <person name="Becker A."/>
            <person name="Abrahante J.E."/>
            <person name="Garbe J."/>
            <person name="Badalamenti J.P."/>
            <person name="Herman A."/>
            <person name="Mangelson H."/>
            <person name="Liachko I."/>
            <person name="Sullivan S."/>
            <person name="Sone E.D."/>
            <person name="Koren S."/>
            <person name="Silverstein K.A.T."/>
            <person name="Beckman K.B."/>
            <person name="Gohl D.M."/>
        </authorList>
    </citation>
    <scope>NUCLEOTIDE SEQUENCE</scope>
    <source>
        <strain evidence="1">Duluth1</strain>
        <tissue evidence="1">Whole animal</tissue>
    </source>
</reference>
<comment type="caution">
    <text evidence="1">The sequence shown here is derived from an EMBL/GenBank/DDBJ whole genome shotgun (WGS) entry which is preliminary data.</text>
</comment>
<dbReference type="PANTHER" id="PTHR46312">
    <property type="entry name" value="NACHT DOMAIN-CONTAINING PROTEIN"/>
    <property type="match status" value="1"/>
</dbReference>
<evidence type="ECO:0000313" key="2">
    <source>
        <dbReference type="Proteomes" id="UP000828390"/>
    </source>
</evidence>
<dbReference type="OrthoDB" id="8964250at2759"/>
<dbReference type="EMBL" id="JAIWYP010000006">
    <property type="protein sequence ID" value="KAH3815362.1"/>
    <property type="molecule type" value="Genomic_DNA"/>
</dbReference>
<dbReference type="PANTHER" id="PTHR46312:SF2">
    <property type="entry name" value="NUCLEOTIDE-BINDING OLIGOMERIZATION DOMAIN-CONTAINING PROTEIN 2-LIKE"/>
    <property type="match status" value="1"/>
</dbReference>
<gene>
    <name evidence="1" type="ORF">DPMN_143884</name>
</gene>
<dbReference type="SUPFAM" id="SSF52540">
    <property type="entry name" value="P-loop containing nucleoside triphosphate hydrolases"/>
    <property type="match status" value="1"/>
</dbReference>
<dbReference type="Gene3D" id="3.40.50.300">
    <property type="entry name" value="P-loop containing nucleotide triphosphate hydrolases"/>
    <property type="match status" value="1"/>
</dbReference>
<dbReference type="AlphaFoldDB" id="A0A9D4JPQ3"/>
<keyword evidence="2" id="KW-1185">Reference proteome</keyword>
<dbReference type="Proteomes" id="UP000828390">
    <property type="component" value="Unassembled WGS sequence"/>
</dbReference>
<name>A0A9D4JPQ3_DREPO</name>
<accession>A0A9D4JPQ3</accession>
<sequence>MDGNDTLISVTGEGARELTTQTARGKHDIQSVVMDGNDTLTSTTGEGVRELTTQTARGKHHIESVIMDGNATLISNTGEGVRELTTQTERGKHDVESIVMDGNDTLISNTGECEWELTAHTAREKFDIESVVMDGNNTLISTTIECVRKLTAQTARVKHDIESVVMDGKATLISHTGEGVRELTTQTARGKHHIESVVMDGNDTLISTTVEGVRELRAQTFIGRCVIQSDLKACKEEMLAQADIEKRKIRDLKANDDEFEYLKGKEMLQYMMVNYYDKTLSYVPTSALNNWVQARVVDIYMPPNLSLMVKDKDSGIFKKTATSIHQYSNMFLNDGKYNRNIFIQGEAGSGKSTFLAKLVMDWIQTTNSVKWIEMDYSNTADADTRVISANFFKDVTTLKEYTFVFHVTLRDSVNEFIILQMIKEQIIDQIWSDKKDYVQTTQ</sequence>
<organism evidence="1 2">
    <name type="scientific">Dreissena polymorpha</name>
    <name type="common">Zebra mussel</name>
    <name type="synonym">Mytilus polymorpha</name>
    <dbReference type="NCBI Taxonomy" id="45954"/>
    <lineage>
        <taxon>Eukaryota</taxon>
        <taxon>Metazoa</taxon>
        <taxon>Spiralia</taxon>
        <taxon>Lophotrochozoa</taxon>
        <taxon>Mollusca</taxon>
        <taxon>Bivalvia</taxon>
        <taxon>Autobranchia</taxon>
        <taxon>Heteroconchia</taxon>
        <taxon>Euheterodonta</taxon>
        <taxon>Imparidentia</taxon>
        <taxon>Neoheterodontei</taxon>
        <taxon>Myida</taxon>
        <taxon>Dreissenoidea</taxon>
        <taxon>Dreissenidae</taxon>
        <taxon>Dreissena</taxon>
    </lineage>
</organism>
<reference evidence="1" key="2">
    <citation type="submission" date="2020-11" db="EMBL/GenBank/DDBJ databases">
        <authorList>
            <person name="McCartney M.A."/>
            <person name="Auch B."/>
            <person name="Kono T."/>
            <person name="Mallez S."/>
            <person name="Becker A."/>
            <person name="Gohl D.M."/>
            <person name="Silverstein K.A.T."/>
            <person name="Koren S."/>
            <person name="Bechman K.B."/>
            <person name="Herman A."/>
            <person name="Abrahante J.E."/>
            <person name="Garbe J."/>
        </authorList>
    </citation>
    <scope>NUCLEOTIDE SEQUENCE</scope>
    <source>
        <strain evidence="1">Duluth1</strain>
        <tissue evidence="1">Whole animal</tissue>
    </source>
</reference>
<dbReference type="InterPro" id="IPR027417">
    <property type="entry name" value="P-loop_NTPase"/>
</dbReference>
<proteinExistence type="predicted"/>